<dbReference type="EMBL" id="CATOUU010000834">
    <property type="protein sequence ID" value="CAI9952823.1"/>
    <property type="molecule type" value="Genomic_DNA"/>
</dbReference>
<dbReference type="Proteomes" id="UP001642409">
    <property type="component" value="Unassembled WGS sequence"/>
</dbReference>
<dbReference type="InterPro" id="IPR001005">
    <property type="entry name" value="SANT/Myb"/>
</dbReference>
<gene>
    <name evidence="1" type="ORF">HINF_LOCUS40468</name>
    <name evidence="2" type="ORF">HINF_LOCUS8726</name>
</gene>
<accession>A0AA86Q7N7</accession>
<reference evidence="1" key="1">
    <citation type="submission" date="2023-06" db="EMBL/GenBank/DDBJ databases">
        <authorList>
            <person name="Kurt Z."/>
        </authorList>
    </citation>
    <scope>NUCLEOTIDE SEQUENCE</scope>
</reference>
<reference evidence="2 3" key="2">
    <citation type="submission" date="2024-07" db="EMBL/GenBank/DDBJ databases">
        <authorList>
            <person name="Akdeniz Z."/>
        </authorList>
    </citation>
    <scope>NUCLEOTIDE SEQUENCE [LARGE SCALE GENOMIC DNA]</scope>
</reference>
<dbReference type="CDD" id="cd00167">
    <property type="entry name" value="SANT"/>
    <property type="match status" value="1"/>
</dbReference>
<evidence type="ECO:0000313" key="2">
    <source>
        <dbReference type="EMBL" id="CAL5985265.1"/>
    </source>
</evidence>
<evidence type="ECO:0000313" key="3">
    <source>
        <dbReference type="Proteomes" id="UP001642409"/>
    </source>
</evidence>
<dbReference type="SUPFAM" id="SSF46689">
    <property type="entry name" value="Homeodomain-like"/>
    <property type="match status" value="1"/>
</dbReference>
<evidence type="ECO:0000313" key="1">
    <source>
        <dbReference type="EMBL" id="CAI9952823.1"/>
    </source>
</evidence>
<dbReference type="AlphaFoldDB" id="A0AA86Q7N7"/>
<proteinExistence type="predicted"/>
<name>A0AA86Q7N7_9EUKA</name>
<comment type="caution">
    <text evidence="1">The sequence shown here is derived from an EMBL/GenBank/DDBJ whole genome shotgun (WGS) entry which is preliminary data.</text>
</comment>
<protein>
    <submittedName>
        <fullName evidence="1">SANT/Myb domain</fullName>
    </submittedName>
    <submittedName>
        <fullName evidence="2">SANT/Myb_domain</fullName>
    </submittedName>
</protein>
<keyword evidence="3" id="KW-1185">Reference proteome</keyword>
<dbReference type="InterPro" id="IPR009057">
    <property type="entry name" value="Homeodomain-like_sf"/>
</dbReference>
<organism evidence="1">
    <name type="scientific">Hexamita inflata</name>
    <dbReference type="NCBI Taxonomy" id="28002"/>
    <lineage>
        <taxon>Eukaryota</taxon>
        <taxon>Metamonada</taxon>
        <taxon>Diplomonadida</taxon>
        <taxon>Hexamitidae</taxon>
        <taxon>Hexamitinae</taxon>
        <taxon>Hexamita</taxon>
    </lineage>
</organism>
<sequence length="142" mass="16546">MRWSQDEMQRLVQLFYVYKTAFHLYPEFPGRTVSQIRSKVYNMKRLIKEENKRNQMLQDDSHAIKVTPVVQSKDLPTIVPTTTPPIVEVFRDQTQIFQRLSTSESNEDSSEIQIIAKNDQKSNVSISSLFDADTLSWDVFGE</sequence>
<dbReference type="EMBL" id="CAXDID020000018">
    <property type="protein sequence ID" value="CAL5985265.1"/>
    <property type="molecule type" value="Genomic_DNA"/>
</dbReference>